<proteinExistence type="inferred from homology"/>
<dbReference type="CDD" id="cd02150">
    <property type="entry name" value="nitroreductase"/>
    <property type="match status" value="1"/>
</dbReference>
<name>A0A1Y6K536_9CHLR</name>
<evidence type="ECO:0000256" key="2">
    <source>
        <dbReference type="ARBA" id="ARBA00007118"/>
    </source>
</evidence>
<dbReference type="OrthoDB" id="9812105at2"/>
<dbReference type="SUPFAM" id="SSF55469">
    <property type="entry name" value="FMN-dependent nitroreductase-like"/>
    <property type="match status" value="1"/>
</dbReference>
<keyword evidence="3" id="KW-0285">Flavoprotein</keyword>
<comment type="cofactor">
    <cofactor evidence="1">
        <name>FMN</name>
        <dbReference type="ChEBI" id="CHEBI:58210"/>
    </cofactor>
</comment>
<dbReference type="EMBL" id="LT859958">
    <property type="protein sequence ID" value="SMX54795.1"/>
    <property type="molecule type" value="Genomic_DNA"/>
</dbReference>
<dbReference type="KEGG" id="abat:CFX1CAM_1730"/>
<evidence type="ECO:0000259" key="6">
    <source>
        <dbReference type="Pfam" id="PF00881"/>
    </source>
</evidence>
<evidence type="ECO:0000256" key="1">
    <source>
        <dbReference type="ARBA" id="ARBA00001917"/>
    </source>
</evidence>
<sequence>MTVQETIYARRSIRKYQEKSVETEKIELLLKAAMAAPSAMNVKPWEFVVLTHPDLLIEVRSSLMFAKFDAPAAIVVCGNTSFFKHPIAEKFWVQDCSAATQNILLAAVELGLGTVWLGVYPIHNFIRRISEILSLPKHVIPLNVIYVGYPAEEKPARTQYDAKRVHWQTYGSPG</sequence>
<feature type="domain" description="Nitroreductase" evidence="6">
    <location>
        <begin position="7"/>
        <end position="55"/>
    </location>
</feature>
<dbReference type="GO" id="GO:0016491">
    <property type="term" value="F:oxidoreductase activity"/>
    <property type="evidence" value="ECO:0007669"/>
    <property type="project" value="UniProtKB-KW"/>
</dbReference>
<keyword evidence="8" id="KW-1185">Reference proteome</keyword>
<protein>
    <submittedName>
        <fullName evidence="7">Putative NADH dehydrogenase/NAD(P)H nitroreductase</fullName>
        <ecNumber evidence="7">1.-.-.-</ecNumber>
    </submittedName>
</protein>
<evidence type="ECO:0000256" key="4">
    <source>
        <dbReference type="ARBA" id="ARBA00022643"/>
    </source>
</evidence>
<evidence type="ECO:0000313" key="7">
    <source>
        <dbReference type="EMBL" id="SMX54795.1"/>
    </source>
</evidence>
<dbReference type="RefSeq" id="WP_087863263.1">
    <property type="nucleotide sequence ID" value="NZ_LT859958.1"/>
</dbReference>
<evidence type="ECO:0000313" key="8">
    <source>
        <dbReference type="Proteomes" id="UP000195514"/>
    </source>
</evidence>
<dbReference type="Pfam" id="PF00881">
    <property type="entry name" value="Nitroreductase"/>
    <property type="match status" value="2"/>
</dbReference>
<dbReference type="InterPro" id="IPR029479">
    <property type="entry name" value="Nitroreductase"/>
</dbReference>
<dbReference type="PANTHER" id="PTHR43673">
    <property type="entry name" value="NAD(P)H NITROREDUCTASE YDGI-RELATED"/>
    <property type="match status" value="1"/>
</dbReference>
<gene>
    <name evidence="7" type="ORF">CFX1CAM_1730</name>
</gene>
<organism evidence="7 8">
    <name type="scientific">Candidatus Brevifilum fermentans</name>
    <dbReference type="NCBI Taxonomy" id="1986204"/>
    <lineage>
        <taxon>Bacteria</taxon>
        <taxon>Bacillati</taxon>
        <taxon>Chloroflexota</taxon>
        <taxon>Anaerolineae</taxon>
        <taxon>Anaerolineales</taxon>
        <taxon>Anaerolineaceae</taxon>
        <taxon>Candidatus Brevifilum</taxon>
    </lineage>
</organism>
<comment type="similarity">
    <text evidence="2">Belongs to the nitroreductase family.</text>
</comment>
<dbReference type="InterPro" id="IPR000415">
    <property type="entry name" value="Nitroreductase-like"/>
</dbReference>
<dbReference type="AlphaFoldDB" id="A0A1Y6K536"/>
<keyword evidence="5 7" id="KW-0560">Oxidoreductase</keyword>
<dbReference type="Proteomes" id="UP000195514">
    <property type="component" value="Chromosome I"/>
</dbReference>
<accession>A0A1Y6K536</accession>
<keyword evidence="4" id="KW-0288">FMN</keyword>
<reference evidence="8" key="1">
    <citation type="submission" date="2017-05" db="EMBL/GenBank/DDBJ databases">
        <authorList>
            <person name="Kirkegaard R."/>
            <person name="Mcilroy J S."/>
        </authorList>
    </citation>
    <scope>NUCLEOTIDE SEQUENCE [LARGE SCALE GENOMIC DNA]</scope>
</reference>
<feature type="domain" description="Nitroreductase" evidence="6">
    <location>
        <begin position="66"/>
        <end position="149"/>
    </location>
</feature>
<dbReference type="Gene3D" id="3.40.109.10">
    <property type="entry name" value="NADH Oxidase"/>
    <property type="match status" value="1"/>
</dbReference>
<dbReference type="PANTHER" id="PTHR43673:SF2">
    <property type="entry name" value="NITROREDUCTASE"/>
    <property type="match status" value="1"/>
</dbReference>
<dbReference type="EC" id="1.-.-.-" evidence="7"/>
<evidence type="ECO:0000256" key="3">
    <source>
        <dbReference type="ARBA" id="ARBA00022630"/>
    </source>
</evidence>
<evidence type="ECO:0000256" key="5">
    <source>
        <dbReference type="ARBA" id="ARBA00023002"/>
    </source>
</evidence>